<keyword evidence="4" id="KW-1185">Reference proteome</keyword>
<sequence>MGVAENPVTEQPRRFYDGGVDATAGQPEVPPDPDADPRIELVRHVLGGQEEFAMRRRIAYRDRHLGELLVPRLTATFRTDLTSVPAFFTWLVPKTGNHLPATLLHDGLIHPPGDPTYVSTAGHVVRRVEADRVLRDAMADAGTALVRRWLVWSAVTTVTMLDGGGTGWTKGRTWYYRLVAALTVVVILALGVLATLDLFDIRIPFNPTQLWMGDRTWFVEIVNGLSAAIAIPLVLARLFWGKDLWIAGAVVGVSLSVLLHVTVAVLAITGLYQVVERFTRSVPRAATVLACVGMVAAPVWFVVAVIVTR</sequence>
<evidence type="ECO:0000256" key="1">
    <source>
        <dbReference type="SAM" id="MobiDB-lite"/>
    </source>
</evidence>
<dbReference type="Proteomes" id="UP000509418">
    <property type="component" value="Chromosome"/>
</dbReference>
<accession>A0A7I0NTR7</accession>
<name>A0A7I0NTR7_STRCX</name>
<proteinExistence type="predicted"/>
<dbReference type="RefSeq" id="WP_176574106.1">
    <property type="nucleotide sequence ID" value="NZ_CBDRGH010000003.1"/>
</dbReference>
<feature type="transmembrane region" description="Helical" evidence="2">
    <location>
        <begin position="217"/>
        <end position="240"/>
    </location>
</feature>
<gene>
    <name evidence="3" type="ORF">HUT05_03210</name>
</gene>
<protein>
    <submittedName>
        <fullName evidence="3">DUF1353 domain-containing protein</fullName>
    </submittedName>
</protein>
<dbReference type="EMBL" id="CP056041">
    <property type="protein sequence ID" value="QKZ16460.1"/>
    <property type="molecule type" value="Genomic_DNA"/>
</dbReference>
<evidence type="ECO:0000256" key="2">
    <source>
        <dbReference type="SAM" id="Phobius"/>
    </source>
</evidence>
<keyword evidence="2" id="KW-0812">Transmembrane</keyword>
<evidence type="ECO:0000313" key="4">
    <source>
        <dbReference type="Proteomes" id="UP000509418"/>
    </source>
</evidence>
<feature type="transmembrane region" description="Helical" evidence="2">
    <location>
        <begin position="286"/>
        <end position="307"/>
    </location>
</feature>
<dbReference type="AlphaFoldDB" id="A0A7I0NTR7"/>
<evidence type="ECO:0000313" key="3">
    <source>
        <dbReference type="EMBL" id="QKZ16460.1"/>
    </source>
</evidence>
<feature type="transmembrane region" description="Helical" evidence="2">
    <location>
        <begin position="246"/>
        <end position="274"/>
    </location>
</feature>
<dbReference type="InterPro" id="IPR010767">
    <property type="entry name" value="Phage_CGC-2007_Cje0229"/>
</dbReference>
<keyword evidence="2" id="KW-0472">Membrane</keyword>
<keyword evidence="2" id="KW-1133">Transmembrane helix</keyword>
<feature type="transmembrane region" description="Helical" evidence="2">
    <location>
        <begin position="174"/>
        <end position="196"/>
    </location>
</feature>
<dbReference type="Pfam" id="PF07087">
    <property type="entry name" value="DUF1353"/>
    <property type="match status" value="1"/>
</dbReference>
<reference evidence="3 4" key="1">
    <citation type="submission" date="2020-06" db="EMBL/GenBank/DDBJ databases">
        <title>Genome mining for natural products.</title>
        <authorList>
            <person name="Zhang B."/>
            <person name="Shi J."/>
            <person name="Ge H."/>
        </authorList>
    </citation>
    <scope>NUCLEOTIDE SEQUENCE [LARGE SCALE GENOMIC DNA]</scope>
    <source>
        <strain evidence="3 4">NA02069</strain>
    </source>
</reference>
<feature type="region of interest" description="Disordered" evidence="1">
    <location>
        <begin position="1"/>
        <end position="36"/>
    </location>
</feature>
<organism evidence="3 4">
    <name type="scientific">Streptomyces chartreusis</name>
    <dbReference type="NCBI Taxonomy" id="1969"/>
    <lineage>
        <taxon>Bacteria</taxon>
        <taxon>Bacillati</taxon>
        <taxon>Actinomycetota</taxon>
        <taxon>Actinomycetes</taxon>
        <taxon>Kitasatosporales</taxon>
        <taxon>Streptomycetaceae</taxon>
        <taxon>Streptomyces</taxon>
    </lineage>
</organism>